<protein>
    <submittedName>
        <fullName evidence="1">P49</fullName>
    </submittedName>
</protein>
<keyword evidence="2" id="KW-1185">Reference proteome</keyword>
<evidence type="ECO:0000313" key="2">
    <source>
        <dbReference type="Proteomes" id="UP001265762"/>
    </source>
</evidence>
<dbReference type="Pfam" id="PF04913">
    <property type="entry name" value="Baculo_Y142"/>
    <property type="match status" value="1"/>
</dbReference>
<organism evidence="1 2">
    <name type="scientific">Psilogramma increta granulovirus</name>
    <dbReference type="NCBI Taxonomy" id="2953508"/>
    <lineage>
        <taxon>Viruses</taxon>
        <taxon>Viruses incertae sedis</taxon>
        <taxon>Naldaviricetes</taxon>
        <taxon>Lefavirales</taxon>
        <taxon>Baculoviridae</taxon>
        <taxon>Betabaculovirus</taxon>
        <taxon>Betabaculovirus psincretae</taxon>
    </lineage>
</organism>
<accession>A0A977TP18</accession>
<proteinExistence type="predicted"/>
<dbReference type="Proteomes" id="UP001265762">
    <property type="component" value="Segment"/>
</dbReference>
<reference evidence="1" key="1">
    <citation type="journal article" date="2022" name="Virus Res.">
        <title>Genome analysis of Psilogramma increta granulovirus and its intrapopulation diversity.</title>
        <authorList>
            <person name="Zhang H."/>
            <person name="Li L."/>
            <person name="Chen B."/>
            <person name="Zuo Y."/>
            <person name="Wu W."/>
            <person name="Yuan M."/>
            <person name="Yang K."/>
        </authorList>
    </citation>
    <scope>NUCLEOTIDE SEQUENCE</scope>
    <source>
        <strain evidence="1">GZ</strain>
    </source>
</reference>
<sequence length="464" mass="54191">MSDESNTISSENDEILPLVFVHLYFEIDIRYPKIDSYINTPSNHPTIVNYLNEIGLNFVVGEANSHTFTHITPQFKFVCDRDYNLEIVKFDYGSVFLKKGSVVFATNLFVTNPGDALMYFAKEMLSLTNTYTTKQTHVGEKYYVYNGSDGIVFGRSYLDWMGMKMCNGKPYTNNNSLYRMYILGMETAEMFVQKRFTMEMVTFEGQLKNFYKGTPLRRTFNEQYVINDKTVITNNYDVVFDMFVEEFEANKINQIHFVQRDYIFDGKFPADLLMELQKFWVSDTAIYKIVNKFTKTDVVDLVNGIVIDRYATNAYRKMMVNTDKYVMPNSHQSCVEYLFVPNDILQFKHTLNAAYVPHLGVVIMATHAFFGARKHLQFIPFTDLNTLVKNKIDIKDDTVLYHVGGSYYLEETYFTTNDVSIYILVRIDDDLIVRHNLIRTSRKLADLQHNWVLNTILNLFVRKQ</sequence>
<dbReference type="InterPro" id="IPR006997">
    <property type="entry name" value="Baculo_Y142"/>
</dbReference>
<dbReference type="EMBL" id="ON803509">
    <property type="protein sequence ID" value="UXX41820.1"/>
    <property type="molecule type" value="Genomic_DNA"/>
</dbReference>
<name>A0A977TP18_9BBAC</name>
<evidence type="ECO:0000313" key="1">
    <source>
        <dbReference type="EMBL" id="UXX41820.1"/>
    </source>
</evidence>